<protein>
    <submittedName>
        <fullName evidence="2">Uncharacterized protein</fullName>
    </submittedName>
</protein>
<proteinExistence type="predicted"/>
<dbReference type="OrthoDB" id="3445416at2759"/>
<keyword evidence="3" id="KW-1185">Reference proteome</keyword>
<feature type="compositionally biased region" description="Low complexity" evidence="1">
    <location>
        <begin position="226"/>
        <end position="241"/>
    </location>
</feature>
<organism evidence="2 3">
    <name type="scientific">Fusarium tjaetaba</name>
    <dbReference type="NCBI Taxonomy" id="1567544"/>
    <lineage>
        <taxon>Eukaryota</taxon>
        <taxon>Fungi</taxon>
        <taxon>Dikarya</taxon>
        <taxon>Ascomycota</taxon>
        <taxon>Pezizomycotina</taxon>
        <taxon>Sordariomycetes</taxon>
        <taxon>Hypocreomycetidae</taxon>
        <taxon>Hypocreales</taxon>
        <taxon>Nectriaceae</taxon>
        <taxon>Fusarium</taxon>
        <taxon>Fusarium fujikuroi species complex</taxon>
    </lineage>
</organism>
<dbReference type="RefSeq" id="XP_037211262.1">
    <property type="nucleotide sequence ID" value="XM_037347810.1"/>
</dbReference>
<feature type="region of interest" description="Disordered" evidence="1">
    <location>
        <begin position="1"/>
        <end position="76"/>
    </location>
</feature>
<dbReference type="AlphaFoldDB" id="A0A8H5S9J5"/>
<evidence type="ECO:0000313" key="3">
    <source>
        <dbReference type="Proteomes" id="UP000530670"/>
    </source>
</evidence>
<reference evidence="2 3" key="1">
    <citation type="submission" date="2020-05" db="EMBL/GenBank/DDBJ databases">
        <title>Identification and distribution of gene clusters putatively required for synthesis of sphingolipid metabolism inhibitors in phylogenetically diverse species of the filamentous fungus Fusarium.</title>
        <authorList>
            <person name="Kim H.-S."/>
            <person name="Busman M."/>
            <person name="Brown D.W."/>
            <person name="Divon H."/>
            <person name="Uhlig S."/>
            <person name="Proctor R.H."/>
        </authorList>
    </citation>
    <scope>NUCLEOTIDE SEQUENCE [LARGE SCALE GENOMIC DNA]</scope>
    <source>
        <strain evidence="2 3">NRRL 66243</strain>
    </source>
</reference>
<evidence type="ECO:0000256" key="1">
    <source>
        <dbReference type="SAM" id="MobiDB-lite"/>
    </source>
</evidence>
<sequence>MSRFFGLGSKKEPRRSTDEDMSKMQYYTPRGSIPATVVEEQVRQLPIDPNDDSTNGPYPHVYLNHEPTSKAPDKTIFQKFEQRNRPGDVNLHEVPVNCRMDLNKKSAPFAKVQRREERPHEPRDRGRIVQNELNTPGPFRGVVTVDRHTGQSHGVAGVMYHPQGNRLAFQRAQMEPLDREGRQYMRRFADDAADPHRVTTWPPRDEDSEDLTTYENRYKQVRKTRPPQQTKTTGKQKVQGQ</sequence>
<feature type="region of interest" description="Disordered" evidence="1">
    <location>
        <begin position="189"/>
        <end position="241"/>
    </location>
</feature>
<accession>A0A8H5S9J5</accession>
<feature type="compositionally biased region" description="Basic and acidic residues" evidence="1">
    <location>
        <begin position="113"/>
        <end position="127"/>
    </location>
</feature>
<feature type="compositionally biased region" description="Basic and acidic residues" evidence="1">
    <location>
        <begin position="9"/>
        <end position="22"/>
    </location>
</feature>
<dbReference type="GeneID" id="59300080"/>
<name>A0A8H5S9J5_9HYPO</name>
<comment type="caution">
    <text evidence="2">The sequence shown here is derived from an EMBL/GenBank/DDBJ whole genome shotgun (WGS) entry which is preliminary data.</text>
</comment>
<evidence type="ECO:0000313" key="2">
    <source>
        <dbReference type="EMBL" id="KAF5647638.1"/>
    </source>
</evidence>
<dbReference type="EMBL" id="JAAQRI010000030">
    <property type="protein sequence ID" value="KAF5647638.1"/>
    <property type="molecule type" value="Genomic_DNA"/>
</dbReference>
<gene>
    <name evidence="2" type="ORF">FTJAE_1694</name>
</gene>
<dbReference type="Proteomes" id="UP000530670">
    <property type="component" value="Unassembled WGS sequence"/>
</dbReference>
<feature type="region of interest" description="Disordered" evidence="1">
    <location>
        <begin position="109"/>
        <end position="139"/>
    </location>
</feature>